<evidence type="ECO:0000256" key="1">
    <source>
        <dbReference type="ARBA" id="ARBA00010088"/>
    </source>
</evidence>
<evidence type="ECO:0000313" key="5">
    <source>
        <dbReference type="EMBL" id="NYF80409.1"/>
    </source>
</evidence>
<feature type="domain" description="Epoxide hydrolase N-terminal" evidence="4">
    <location>
        <begin position="1"/>
        <end position="94"/>
    </location>
</feature>
<evidence type="ECO:0000313" key="6">
    <source>
        <dbReference type="Proteomes" id="UP000589520"/>
    </source>
</evidence>
<proteinExistence type="inferred from homology"/>
<evidence type="ECO:0000256" key="2">
    <source>
        <dbReference type="ARBA" id="ARBA00022797"/>
    </source>
</evidence>
<dbReference type="GO" id="GO:0097176">
    <property type="term" value="P:epoxide metabolic process"/>
    <property type="evidence" value="ECO:0007669"/>
    <property type="project" value="TreeGrafter"/>
</dbReference>
<keyword evidence="6" id="KW-1185">Reference proteome</keyword>
<dbReference type="EMBL" id="JACCCW010000002">
    <property type="protein sequence ID" value="NYF80409.1"/>
    <property type="molecule type" value="Genomic_DNA"/>
</dbReference>
<protein>
    <submittedName>
        <fullName evidence="5">Pimeloyl-ACP methyl ester carboxylesterase</fullName>
    </submittedName>
</protein>
<keyword evidence="3" id="KW-0378">Hydrolase</keyword>
<dbReference type="InterPro" id="IPR010497">
    <property type="entry name" value="Epoxide_hydro_N"/>
</dbReference>
<dbReference type="Proteomes" id="UP000589520">
    <property type="component" value="Unassembled WGS sequence"/>
</dbReference>
<dbReference type="PANTHER" id="PTHR21661">
    <property type="entry name" value="EPOXIDE HYDROLASE 1-RELATED"/>
    <property type="match status" value="1"/>
</dbReference>
<name>A0A7Y9THD5_9BACT</name>
<sequence length="265" mass="29905">MDDLRDRLARTRWPDEIPGTAWEYGFDLAFLKDICDYWRHQFDWKAQVEKLSSFHHYRYTPNTAGIHFIHERGKGPAPIPLILTHGWPGSFLEMLRIIPLLTDPAAHGGDASDSFDVVVPSMPGYGFSDRPTTRGMNTFRIAELWVELMNELGYNRFAAQGGDVGAGVSTALGLRHSQSILGIHLNYIPGSYRPHLAAKTKLAPVEEEFLKHAAQWYDESGAYAHIQRTQPQTAAYGLNDSPAALAAWILEKFRSWSDCEGDLYR</sequence>
<dbReference type="GO" id="GO:0004301">
    <property type="term" value="F:epoxide hydrolase activity"/>
    <property type="evidence" value="ECO:0007669"/>
    <property type="project" value="TreeGrafter"/>
</dbReference>
<dbReference type="InterPro" id="IPR000639">
    <property type="entry name" value="Epox_hydrolase-like"/>
</dbReference>
<accession>A0A7Y9THD5</accession>
<dbReference type="PRINTS" id="PR00412">
    <property type="entry name" value="EPOXHYDRLASE"/>
</dbReference>
<dbReference type="AlphaFoldDB" id="A0A7Y9THD5"/>
<dbReference type="Gene3D" id="3.40.50.1820">
    <property type="entry name" value="alpha/beta hydrolase"/>
    <property type="match status" value="1"/>
</dbReference>
<evidence type="ECO:0000256" key="3">
    <source>
        <dbReference type="ARBA" id="ARBA00022801"/>
    </source>
</evidence>
<comment type="similarity">
    <text evidence="1">Belongs to the peptidase S33 family.</text>
</comment>
<gene>
    <name evidence="5" type="ORF">HDF17_002729</name>
</gene>
<comment type="caution">
    <text evidence="5">The sequence shown here is derived from an EMBL/GenBank/DDBJ whole genome shotgun (WGS) entry which is preliminary data.</text>
</comment>
<evidence type="ECO:0000259" key="4">
    <source>
        <dbReference type="Pfam" id="PF06441"/>
    </source>
</evidence>
<reference evidence="5 6" key="1">
    <citation type="submission" date="2020-07" db="EMBL/GenBank/DDBJ databases">
        <title>Genomic Encyclopedia of Type Strains, Phase IV (KMG-V): Genome sequencing to study the core and pangenomes of soil and plant-associated prokaryotes.</title>
        <authorList>
            <person name="Whitman W."/>
        </authorList>
    </citation>
    <scope>NUCLEOTIDE SEQUENCE [LARGE SCALE GENOMIC DNA]</scope>
    <source>
        <strain evidence="5 6">X4EP2</strain>
    </source>
</reference>
<keyword evidence="2" id="KW-0058">Aromatic hydrocarbons catabolism</keyword>
<dbReference type="PANTHER" id="PTHR21661:SF35">
    <property type="entry name" value="EPOXIDE HYDROLASE"/>
    <property type="match status" value="1"/>
</dbReference>
<dbReference type="InterPro" id="IPR029058">
    <property type="entry name" value="AB_hydrolase_fold"/>
</dbReference>
<organism evidence="5 6">
    <name type="scientific">Granulicella arctica</name>
    <dbReference type="NCBI Taxonomy" id="940613"/>
    <lineage>
        <taxon>Bacteria</taxon>
        <taxon>Pseudomonadati</taxon>
        <taxon>Acidobacteriota</taxon>
        <taxon>Terriglobia</taxon>
        <taxon>Terriglobales</taxon>
        <taxon>Acidobacteriaceae</taxon>
        <taxon>Granulicella</taxon>
    </lineage>
</organism>
<dbReference type="SUPFAM" id="SSF53474">
    <property type="entry name" value="alpha/beta-Hydrolases"/>
    <property type="match status" value="1"/>
</dbReference>
<dbReference type="Pfam" id="PF06441">
    <property type="entry name" value="EHN"/>
    <property type="match status" value="1"/>
</dbReference>